<evidence type="ECO:0000313" key="1">
    <source>
        <dbReference type="EMBL" id="GMF05934.1"/>
    </source>
</evidence>
<dbReference type="EMBL" id="BSXS01014763">
    <property type="protein sequence ID" value="GMF05934.1"/>
    <property type="molecule type" value="Genomic_DNA"/>
</dbReference>
<accession>A0ACB5UAW4</accession>
<name>A0ACB5UAW4_AMBMO</name>
<keyword evidence="2" id="KW-1185">Reference proteome</keyword>
<sequence length="153" mass="17187">MRRSTKNFPKSSLASHKKLNQAFKDKLNERVKSSPEVASTTSSSPATTTGSKNKKKKNKKKKEQQPAEVSASNEADEENTKETETVDDHSDDGDTIELKHNYEILQEKVKKLENVQSEVEDLKEEHSKLQKELDLQKTASKSELESSNATAKI</sequence>
<reference evidence="1" key="1">
    <citation type="submission" date="2023-04" db="EMBL/GenBank/DDBJ databases">
        <title>Ambrosiozyma monospora NBRC 10751.</title>
        <authorList>
            <person name="Ichikawa N."/>
            <person name="Sato H."/>
            <person name="Tonouchi N."/>
        </authorList>
    </citation>
    <scope>NUCLEOTIDE SEQUENCE</scope>
    <source>
        <strain evidence="1">NBRC 10751</strain>
    </source>
</reference>
<comment type="caution">
    <text evidence="1">The sequence shown here is derived from an EMBL/GenBank/DDBJ whole genome shotgun (WGS) entry which is preliminary data.</text>
</comment>
<protein>
    <submittedName>
        <fullName evidence="1">Unnamed protein product</fullName>
    </submittedName>
</protein>
<dbReference type="Proteomes" id="UP001165064">
    <property type="component" value="Unassembled WGS sequence"/>
</dbReference>
<organism evidence="1 2">
    <name type="scientific">Ambrosiozyma monospora</name>
    <name type="common">Yeast</name>
    <name type="synonym">Endomycopsis monosporus</name>
    <dbReference type="NCBI Taxonomy" id="43982"/>
    <lineage>
        <taxon>Eukaryota</taxon>
        <taxon>Fungi</taxon>
        <taxon>Dikarya</taxon>
        <taxon>Ascomycota</taxon>
        <taxon>Saccharomycotina</taxon>
        <taxon>Pichiomycetes</taxon>
        <taxon>Pichiales</taxon>
        <taxon>Pichiaceae</taxon>
        <taxon>Ambrosiozyma</taxon>
    </lineage>
</organism>
<proteinExistence type="predicted"/>
<evidence type="ECO:0000313" key="2">
    <source>
        <dbReference type="Proteomes" id="UP001165064"/>
    </source>
</evidence>
<gene>
    <name evidence="1" type="ORF">Amon02_001250700</name>
</gene>